<sequence length="219" mass="24030">MTGDGTMADMSREQLRAADADRQQVADQLKSALDEGRLDLAEYDERLRDAYAAKTYADLDRLLNDLPNAAPVVPLASPVSPVATAATAAGGGDARAWLVHVWAGWVRVAAILTLIWGISYGTGSDDTYFWPAWVIGPWGIVLLFRTVSGLAKGEPRNYAAEAEHRRQLREHKLERKELYRRAIAAGELPVNPSKEERKAFIAEATARGDLAPKPRRPGQ</sequence>
<dbReference type="InterPro" id="IPR012551">
    <property type="entry name" value="DUF1707_SHOCT-like"/>
</dbReference>
<organism evidence="4 5">
    <name type="scientific">Paractinoplanes ferrugineus</name>
    <dbReference type="NCBI Taxonomy" id="113564"/>
    <lineage>
        <taxon>Bacteria</taxon>
        <taxon>Bacillati</taxon>
        <taxon>Actinomycetota</taxon>
        <taxon>Actinomycetes</taxon>
        <taxon>Micromonosporales</taxon>
        <taxon>Micromonosporaceae</taxon>
        <taxon>Paractinoplanes</taxon>
    </lineage>
</organism>
<keyword evidence="2" id="KW-0812">Transmembrane</keyword>
<name>A0A919MEY2_9ACTN</name>
<gene>
    <name evidence="4" type="ORF">Afe05nite_18450</name>
</gene>
<feature type="domain" description="DUF1707" evidence="3">
    <location>
        <begin position="15"/>
        <end position="67"/>
    </location>
</feature>
<keyword evidence="2" id="KW-1133">Transmembrane helix</keyword>
<dbReference type="PANTHER" id="PTHR40763">
    <property type="entry name" value="MEMBRANE PROTEIN-RELATED"/>
    <property type="match status" value="1"/>
</dbReference>
<feature type="transmembrane region" description="Helical" evidence="2">
    <location>
        <begin position="104"/>
        <end position="122"/>
    </location>
</feature>
<keyword evidence="2" id="KW-0472">Membrane</keyword>
<evidence type="ECO:0000259" key="3">
    <source>
        <dbReference type="Pfam" id="PF08044"/>
    </source>
</evidence>
<comment type="caution">
    <text evidence="4">The sequence shown here is derived from an EMBL/GenBank/DDBJ whole genome shotgun (WGS) entry which is preliminary data.</text>
</comment>
<dbReference type="AlphaFoldDB" id="A0A919MEY2"/>
<keyword evidence="5" id="KW-1185">Reference proteome</keyword>
<evidence type="ECO:0000313" key="4">
    <source>
        <dbReference type="EMBL" id="GIE10005.1"/>
    </source>
</evidence>
<feature type="transmembrane region" description="Helical" evidence="2">
    <location>
        <begin position="128"/>
        <end position="147"/>
    </location>
</feature>
<accession>A0A919MEY2</accession>
<feature type="region of interest" description="Disordered" evidence="1">
    <location>
        <begin position="1"/>
        <end position="21"/>
    </location>
</feature>
<protein>
    <recommendedName>
        <fullName evidence="3">DUF1707 domain-containing protein</fullName>
    </recommendedName>
</protein>
<feature type="compositionally biased region" description="Basic and acidic residues" evidence="1">
    <location>
        <begin position="10"/>
        <end position="21"/>
    </location>
</feature>
<dbReference type="EMBL" id="BOMM01000012">
    <property type="protein sequence ID" value="GIE10005.1"/>
    <property type="molecule type" value="Genomic_DNA"/>
</dbReference>
<reference evidence="4" key="1">
    <citation type="submission" date="2021-01" db="EMBL/GenBank/DDBJ databases">
        <title>Whole genome shotgun sequence of Actinoplanes ferrugineus NBRC 15555.</title>
        <authorList>
            <person name="Komaki H."/>
            <person name="Tamura T."/>
        </authorList>
    </citation>
    <scope>NUCLEOTIDE SEQUENCE</scope>
    <source>
        <strain evidence="4">NBRC 15555</strain>
    </source>
</reference>
<proteinExistence type="predicted"/>
<dbReference type="Pfam" id="PF08044">
    <property type="entry name" value="DUF1707"/>
    <property type="match status" value="1"/>
</dbReference>
<evidence type="ECO:0000256" key="2">
    <source>
        <dbReference type="SAM" id="Phobius"/>
    </source>
</evidence>
<evidence type="ECO:0000256" key="1">
    <source>
        <dbReference type="SAM" id="MobiDB-lite"/>
    </source>
</evidence>
<evidence type="ECO:0000313" key="5">
    <source>
        <dbReference type="Proteomes" id="UP000598174"/>
    </source>
</evidence>
<dbReference type="PANTHER" id="PTHR40763:SF4">
    <property type="entry name" value="DUF1707 DOMAIN-CONTAINING PROTEIN"/>
    <property type="match status" value="1"/>
</dbReference>
<dbReference type="Proteomes" id="UP000598174">
    <property type="component" value="Unassembled WGS sequence"/>
</dbReference>